<dbReference type="SUPFAM" id="SSF47203">
    <property type="entry name" value="Acyl-CoA dehydrogenase C-terminal domain-like"/>
    <property type="match status" value="1"/>
</dbReference>
<comment type="caution">
    <text evidence="11">The sequence shown here is derived from an EMBL/GenBank/DDBJ whole genome shotgun (WGS) entry which is preliminary data.</text>
</comment>
<feature type="domain" description="Acyl-CoA dehydrogenase/oxidase N-terminal" evidence="10">
    <location>
        <begin position="7"/>
        <end position="129"/>
    </location>
</feature>
<dbReference type="AlphaFoldDB" id="A0A365K980"/>
<dbReference type="InterPro" id="IPR046373">
    <property type="entry name" value="Acyl-CoA_Oxase/DH_mid-dom_sf"/>
</dbReference>
<name>A0A365K980_9BACL</name>
<dbReference type="Proteomes" id="UP000251869">
    <property type="component" value="Unassembled WGS sequence"/>
</dbReference>
<dbReference type="GO" id="GO:0003995">
    <property type="term" value="F:acyl-CoA dehydrogenase activity"/>
    <property type="evidence" value="ECO:0007669"/>
    <property type="project" value="TreeGrafter"/>
</dbReference>
<dbReference type="PANTHER" id="PTHR48083">
    <property type="entry name" value="MEDIUM-CHAIN SPECIFIC ACYL-COA DEHYDROGENASE, MITOCHONDRIAL-RELATED"/>
    <property type="match status" value="1"/>
</dbReference>
<evidence type="ECO:0000259" key="8">
    <source>
        <dbReference type="Pfam" id="PF00441"/>
    </source>
</evidence>
<evidence type="ECO:0000256" key="1">
    <source>
        <dbReference type="ARBA" id="ARBA00001974"/>
    </source>
</evidence>
<evidence type="ECO:0000256" key="7">
    <source>
        <dbReference type="RuleBase" id="RU362125"/>
    </source>
</evidence>
<dbReference type="Pfam" id="PF02770">
    <property type="entry name" value="Acyl-CoA_dh_M"/>
    <property type="match status" value="1"/>
</dbReference>
<evidence type="ECO:0000256" key="2">
    <source>
        <dbReference type="ARBA" id="ARBA00009347"/>
    </source>
</evidence>
<sequence length="408" mass="45789">MLKELSPKAEQLRQELLKFMDDYVYPAEQTVKEYQETASDRWTIPPIIEELKQKAKAQGLWNLFLDHPEYGAGLTNYEYSHLCEIMGRSLIAPEIFNCNAPDTGNMEVFVKYGTDEQKKQWLEPLLNGEIRSCFSMTEPDVASSDATNIQSSIVRDGDEYVINAKKWWTTGAMDPRCSIAIVMGKTDPDAEKHKQQSMILVPFDTPGVKIVRPLTVFGYDDAPQGHAEVHYENVRVPASNMLLGEGRGFEIAQGRLGPGRIHHCMRAIGAAERALELLCRRAESRVAFGSTLAEKDVIKEIIAESRIEIEQARLLTLNAAHKIDEYGAKAARKEIAMIKIAAPRVSINVIDRAMQVFGGAGLTEDFPLAEHYANARTLRLVDGPDQVHLRDVGRLELREQLKANEARQ</sequence>
<evidence type="ECO:0000259" key="9">
    <source>
        <dbReference type="Pfam" id="PF02770"/>
    </source>
</evidence>
<dbReference type="InterPro" id="IPR009100">
    <property type="entry name" value="AcylCoA_DH/oxidase_NM_dom_sf"/>
</dbReference>
<dbReference type="InterPro" id="IPR009075">
    <property type="entry name" value="AcylCo_DH/oxidase_C"/>
</dbReference>
<dbReference type="Pfam" id="PF02771">
    <property type="entry name" value="Acyl-CoA_dh_N"/>
    <property type="match status" value="1"/>
</dbReference>
<keyword evidence="6 7" id="KW-0560">Oxidoreductase</keyword>
<evidence type="ECO:0000259" key="10">
    <source>
        <dbReference type="Pfam" id="PF02771"/>
    </source>
</evidence>
<dbReference type="GO" id="GO:0033539">
    <property type="term" value="P:fatty acid beta-oxidation using acyl-CoA dehydrogenase"/>
    <property type="evidence" value="ECO:0007669"/>
    <property type="project" value="TreeGrafter"/>
</dbReference>
<dbReference type="GO" id="GO:0005737">
    <property type="term" value="C:cytoplasm"/>
    <property type="evidence" value="ECO:0007669"/>
    <property type="project" value="TreeGrafter"/>
</dbReference>
<keyword evidence="12" id="KW-1185">Reference proteome</keyword>
<dbReference type="Pfam" id="PF00441">
    <property type="entry name" value="Acyl-CoA_dh_1"/>
    <property type="match status" value="1"/>
</dbReference>
<comment type="subunit">
    <text evidence="3">Homodimer.</text>
</comment>
<dbReference type="OrthoDB" id="9802447at2"/>
<comment type="similarity">
    <text evidence="2 7">Belongs to the acyl-CoA dehydrogenase family.</text>
</comment>
<evidence type="ECO:0000256" key="3">
    <source>
        <dbReference type="ARBA" id="ARBA00011738"/>
    </source>
</evidence>
<dbReference type="RefSeq" id="WP_112230157.1">
    <property type="nucleotide sequence ID" value="NZ_QLZQ01000001.1"/>
</dbReference>
<evidence type="ECO:0000313" key="11">
    <source>
        <dbReference type="EMBL" id="RAZ69332.1"/>
    </source>
</evidence>
<protein>
    <submittedName>
        <fullName evidence="11">Acyl-CoA dehydrogenase</fullName>
    </submittedName>
</protein>
<dbReference type="Gene3D" id="2.40.110.10">
    <property type="entry name" value="Butyryl-CoA Dehydrogenase, subunit A, domain 2"/>
    <property type="match status" value="1"/>
</dbReference>
<comment type="cofactor">
    <cofactor evidence="1 7">
        <name>FAD</name>
        <dbReference type="ChEBI" id="CHEBI:57692"/>
    </cofactor>
</comment>
<dbReference type="SUPFAM" id="SSF56645">
    <property type="entry name" value="Acyl-CoA dehydrogenase NM domain-like"/>
    <property type="match status" value="1"/>
</dbReference>
<evidence type="ECO:0000256" key="4">
    <source>
        <dbReference type="ARBA" id="ARBA00022630"/>
    </source>
</evidence>
<dbReference type="FunFam" id="2.40.110.10:FF:000002">
    <property type="entry name" value="Acyl-CoA dehydrogenase fadE12"/>
    <property type="match status" value="1"/>
</dbReference>
<accession>A0A365K980</accession>
<dbReference type="PANTHER" id="PTHR48083:SF13">
    <property type="entry name" value="ACYL-COA DEHYDROGENASE FAMILY MEMBER 11"/>
    <property type="match status" value="1"/>
</dbReference>
<evidence type="ECO:0000313" key="12">
    <source>
        <dbReference type="Proteomes" id="UP000251869"/>
    </source>
</evidence>
<gene>
    <name evidence="11" type="ORF">DP119_01340</name>
</gene>
<evidence type="ECO:0000256" key="5">
    <source>
        <dbReference type="ARBA" id="ARBA00022827"/>
    </source>
</evidence>
<dbReference type="InterPro" id="IPR037069">
    <property type="entry name" value="AcylCoA_DH/ox_N_sf"/>
</dbReference>
<dbReference type="Gene3D" id="1.20.140.10">
    <property type="entry name" value="Butyryl-CoA Dehydrogenase, subunit A, domain 3"/>
    <property type="match status" value="1"/>
</dbReference>
<feature type="domain" description="Acyl-CoA dehydrogenase/oxidase C-terminal" evidence="8">
    <location>
        <begin position="246"/>
        <end position="394"/>
    </location>
</feature>
<reference evidence="11 12" key="1">
    <citation type="submission" date="2018-06" db="EMBL/GenBank/DDBJ databases">
        <title>The draft genome sequences of strains SCU63 and S1.</title>
        <authorList>
            <person name="Gan L."/>
        </authorList>
    </citation>
    <scope>NUCLEOTIDE SEQUENCE [LARGE SCALE GENOMIC DNA]</scope>
    <source>
        <strain evidence="11 12">S1</strain>
    </source>
</reference>
<dbReference type="InterPro" id="IPR013786">
    <property type="entry name" value="AcylCoA_DH/ox_N"/>
</dbReference>
<evidence type="ECO:0000256" key="6">
    <source>
        <dbReference type="ARBA" id="ARBA00023002"/>
    </source>
</evidence>
<proteinExistence type="inferred from homology"/>
<feature type="domain" description="Acyl-CoA oxidase/dehydrogenase middle" evidence="9">
    <location>
        <begin position="133"/>
        <end position="234"/>
    </location>
</feature>
<keyword evidence="5 7" id="KW-0274">FAD</keyword>
<dbReference type="InterPro" id="IPR036250">
    <property type="entry name" value="AcylCo_DH-like_C"/>
</dbReference>
<keyword evidence="4 7" id="KW-0285">Flavoprotein</keyword>
<dbReference type="InterPro" id="IPR050741">
    <property type="entry name" value="Acyl-CoA_dehydrogenase"/>
</dbReference>
<dbReference type="EMBL" id="QLZQ01000001">
    <property type="protein sequence ID" value="RAZ69332.1"/>
    <property type="molecule type" value="Genomic_DNA"/>
</dbReference>
<dbReference type="InterPro" id="IPR006091">
    <property type="entry name" value="Acyl-CoA_Oxase/DH_mid-dom"/>
</dbReference>
<dbReference type="Gene3D" id="1.10.540.10">
    <property type="entry name" value="Acyl-CoA dehydrogenase/oxidase, N-terminal domain"/>
    <property type="match status" value="1"/>
</dbReference>
<organism evidence="11 12">
    <name type="scientific">Planococcus maitriensis</name>
    <dbReference type="NCBI Taxonomy" id="221799"/>
    <lineage>
        <taxon>Bacteria</taxon>
        <taxon>Bacillati</taxon>
        <taxon>Bacillota</taxon>
        <taxon>Bacilli</taxon>
        <taxon>Bacillales</taxon>
        <taxon>Caryophanaceae</taxon>
        <taxon>Planococcus</taxon>
    </lineage>
</organism>
<dbReference type="GO" id="GO:0050660">
    <property type="term" value="F:flavin adenine dinucleotide binding"/>
    <property type="evidence" value="ECO:0007669"/>
    <property type="project" value="InterPro"/>
</dbReference>